<comment type="caution">
    <text evidence="1">The sequence shown here is derived from an EMBL/GenBank/DDBJ whole genome shotgun (WGS) entry which is preliminary data.</text>
</comment>
<gene>
    <name evidence="1" type="ORF">R3P38DRAFT_3173728</name>
</gene>
<dbReference type="EMBL" id="JAWWNJ010000008">
    <property type="protein sequence ID" value="KAK7050382.1"/>
    <property type="molecule type" value="Genomic_DNA"/>
</dbReference>
<protein>
    <submittedName>
        <fullName evidence="1">Uncharacterized protein</fullName>
    </submittedName>
</protein>
<sequence>MRRRYMSHSVTLVPTSAPSRLLPPASLPMAAVLVGVYPPRPRCLLPPPPFRRPLGNRHIRIKSRPALPLAPAGAAAPSSGVAGWRSALGLSALSVAIATAYRPAHHITRPLPSNAAPHYPLAPAGAAAFHQLPLTTFFAYHTSARPFTARRSCSRRALH</sequence>
<dbReference type="AlphaFoldDB" id="A0AAW0DFW4"/>
<name>A0AAW0DFW4_9AGAR</name>
<proteinExistence type="predicted"/>
<keyword evidence="2" id="KW-1185">Reference proteome</keyword>
<organism evidence="1 2">
    <name type="scientific">Favolaschia claudopus</name>
    <dbReference type="NCBI Taxonomy" id="2862362"/>
    <lineage>
        <taxon>Eukaryota</taxon>
        <taxon>Fungi</taxon>
        <taxon>Dikarya</taxon>
        <taxon>Basidiomycota</taxon>
        <taxon>Agaricomycotina</taxon>
        <taxon>Agaricomycetes</taxon>
        <taxon>Agaricomycetidae</taxon>
        <taxon>Agaricales</taxon>
        <taxon>Marasmiineae</taxon>
        <taxon>Mycenaceae</taxon>
        <taxon>Favolaschia</taxon>
    </lineage>
</organism>
<evidence type="ECO:0000313" key="1">
    <source>
        <dbReference type="EMBL" id="KAK7050382.1"/>
    </source>
</evidence>
<evidence type="ECO:0000313" key="2">
    <source>
        <dbReference type="Proteomes" id="UP001362999"/>
    </source>
</evidence>
<reference evidence="1 2" key="1">
    <citation type="journal article" date="2024" name="J Genomics">
        <title>Draft genome sequencing and assembly of Favolaschia claudopus CIRM-BRFM 2984 isolated from oak limbs.</title>
        <authorList>
            <person name="Navarro D."/>
            <person name="Drula E."/>
            <person name="Chaduli D."/>
            <person name="Cazenave R."/>
            <person name="Ahrendt S."/>
            <person name="Wang J."/>
            <person name="Lipzen A."/>
            <person name="Daum C."/>
            <person name="Barry K."/>
            <person name="Grigoriev I.V."/>
            <person name="Favel A."/>
            <person name="Rosso M.N."/>
            <person name="Martin F."/>
        </authorList>
    </citation>
    <scope>NUCLEOTIDE SEQUENCE [LARGE SCALE GENOMIC DNA]</scope>
    <source>
        <strain evidence="1 2">CIRM-BRFM 2984</strain>
    </source>
</reference>
<dbReference type="Proteomes" id="UP001362999">
    <property type="component" value="Unassembled WGS sequence"/>
</dbReference>
<accession>A0AAW0DFW4</accession>